<dbReference type="InterPro" id="IPR018113">
    <property type="entry name" value="PTrfase_EIIB_Cys"/>
</dbReference>
<name>A0A1J0A3M9_9ENTE</name>
<dbReference type="InterPro" id="IPR001127">
    <property type="entry name" value="PTS_EIIA_1_perm"/>
</dbReference>
<dbReference type="GO" id="GO:0008982">
    <property type="term" value="F:protein-N(PI)-phosphohistidine-sugar phosphotransferase activity"/>
    <property type="evidence" value="ECO:0007669"/>
    <property type="project" value="InterPro"/>
</dbReference>
<evidence type="ECO:0000256" key="7">
    <source>
        <dbReference type="ARBA" id="ARBA00022692"/>
    </source>
</evidence>
<feature type="transmembrane region" description="Helical" evidence="17">
    <location>
        <begin position="101"/>
        <end position="122"/>
    </location>
</feature>
<keyword evidence="9 17" id="KW-1133">Transmembrane helix</keyword>
<keyword evidence="7 17" id="KW-0812">Transmembrane</keyword>
<dbReference type="NCBIfam" id="TIGR00830">
    <property type="entry name" value="PTBA"/>
    <property type="match status" value="1"/>
</dbReference>
<evidence type="ECO:0000256" key="4">
    <source>
        <dbReference type="ARBA" id="ARBA00022597"/>
    </source>
</evidence>
<proteinExistence type="predicted"/>
<dbReference type="InterPro" id="IPR013013">
    <property type="entry name" value="PTS_EIIC_1"/>
</dbReference>
<dbReference type="AlphaFoldDB" id="A0A1J0A3M9"/>
<evidence type="ECO:0000256" key="12">
    <source>
        <dbReference type="ARBA" id="ARBA00045139"/>
    </source>
</evidence>
<dbReference type="PROSITE" id="PS51098">
    <property type="entry name" value="PTS_EIIB_TYPE_1"/>
    <property type="match status" value="1"/>
</dbReference>
<feature type="active site" description="Phosphocysteine intermediate; for EIIB activity" evidence="16">
    <location>
        <position position="26"/>
    </location>
</feature>
<accession>A0A1J0A3M9</accession>
<evidence type="ECO:0000256" key="1">
    <source>
        <dbReference type="ARBA" id="ARBA00004651"/>
    </source>
</evidence>
<dbReference type="Gene3D" id="2.70.70.10">
    <property type="entry name" value="Glucose Permease (Domain IIA)"/>
    <property type="match status" value="1"/>
</dbReference>
<dbReference type="PROSITE" id="PS51103">
    <property type="entry name" value="PTS_EIIC_TYPE_1"/>
    <property type="match status" value="1"/>
</dbReference>
<dbReference type="EC" id="2.7.1.211" evidence="11"/>
<gene>
    <name evidence="21" type="ORF">BHY08_01045</name>
</gene>
<dbReference type="GO" id="GO:0009401">
    <property type="term" value="P:phosphoenolpyruvate-dependent sugar phosphotransferase system"/>
    <property type="evidence" value="ECO:0007669"/>
    <property type="project" value="UniProtKB-KW"/>
</dbReference>
<evidence type="ECO:0000256" key="14">
    <source>
        <dbReference type="ARBA" id="ARBA00074554"/>
    </source>
</evidence>
<reference evidence="21 22" key="1">
    <citation type="submission" date="2016-09" db="EMBL/GenBank/DDBJ databases">
        <title>Vagococcus teuberi sp. nov., isolated from the Malian artisanal sour milk fene.</title>
        <authorList>
            <person name="Wullschleger S."/>
            <person name="Seifert C."/>
            <person name="Baumgartner S."/>
            <person name="Lacroix C."/>
            <person name="Bonfoh B."/>
            <person name="Stevens M.J."/>
            <person name="Meile L."/>
        </authorList>
    </citation>
    <scope>NUCLEOTIDE SEQUENCE [LARGE SCALE GENOMIC DNA]</scope>
    <source>
        <strain evidence="21 22">DSM 21459</strain>
    </source>
</reference>
<dbReference type="FunFam" id="2.70.70.10:FF:000001">
    <property type="entry name" value="PTS system glucose-specific IIA component"/>
    <property type="match status" value="1"/>
</dbReference>
<evidence type="ECO:0000256" key="15">
    <source>
        <dbReference type="ARBA" id="ARBA00081008"/>
    </source>
</evidence>
<dbReference type="InterPro" id="IPR050558">
    <property type="entry name" value="PTS_Sugar-Specific_Components"/>
</dbReference>
<keyword evidence="22" id="KW-1185">Reference proteome</keyword>
<feature type="transmembrane region" description="Helical" evidence="17">
    <location>
        <begin position="383"/>
        <end position="406"/>
    </location>
</feature>
<dbReference type="Pfam" id="PF00367">
    <property type="entry name" value="PTS_EIIB"/>
    <property type="match status" value="1"/>
</dbReference>
<keyword evidence="4" id="KW-0762">Sugar transport</keyword>
<dbReference type="GO" id="GO:0005886">
    <property type="term" value="C:plasma membrane"/>
    <property type="evidence" value="ECO:0007669"/>
    <property type="project" value="UniProtKB-SubCell"/>
</dbReference>
<evidence type="ECO:0000313" key="22">
    <source>
        <dbReference type="Proteomes" id="UP000191200"/>
    </source>
</evidence>
<comment type="subcellular location">
    <subcellularLocation>
        <location evidence="1">Cell membrane</location>
        <topology evidence="1">Multi-pass membrane protein</topology>
    </subcellularLocation>
</comment>
<dbReference type="PANTHER" id="PTHR30175">
    <property type="entry name" value="PHOSPHOTRANSFERASE SYSTEM TRANSPORT PROTEIN"/>
    <property type="match status" value="1"/>
</dbReference>
<evidence type="ECO:0000256" key="8">
    <source>
        <dbReference type="ARBA" id="ARBA00022777"/>
    </source>
</evidence>
<feature type="domain" description="PTS EIIC type-1" evidence="20">
    <location>
        <begin position="103"/>
        <end position="463"/>
    </location>
</feature>
<dbReference type="PROSITE" id="PS00371">
    <property type="entry name" value="PTS_EIIA_TYPE_1_HIS"/>
    <property type="match status" value="1"/>
</dbReference>
<feature type="transmembrane region" description="Helical" evidence="17">
    <location>
        <begin position="174"/>
        <end position="191"/>
    </location>
</feature>
<feature type="transmembrane region" description="Helical" evidence="17">
    <location>
        <begin position="426"/>
        <end position="447"/>
    </location>
</feature>
<keyword evidence="3" id="KW-1003">Cell membrane</keyword>
<feature type="transmembrane region" description="Helical" evidence="17">
    <location>
        <begin position="142"/>
        <end position="162"/>
    </location>
</feature>
<evidence type="ECO:0000256" key="13">
    <source>
        <dbReference type="ARBA" id="ARBA00048931"/>
    </source>
</evidence>
<evidence type="ECO:0000256" key="5">
    <source>
        <dbReference type="ARBA" id="ARBA00022679"/>
    </source>
</evidence>
<dbReference type="InterPro" id="IPR003352">
    <property type="entry name" value="PTS_EIIC"/>
</dbReference>
<organism evidence="21 22">
    <name type="scientific">Vagococcus teuberi</name>
    <dbReference type="NCBI Taxonomy" id="519472"/>
    <lineage>
        <taxon>Bacteria</taxon>
        <taxon>Bacillati</taxon>
        <taxon>Bacillota</taxon>
        <taxon>Bacilli</taxon>
        <taxon>Lactobacillales</taxon>
        <taxon>Enterococcaceae</taxon>
        <taxon>Vagococcus</taxon>
    </lineage>
</organism>
<dbReference type="Pfam" id="PF00358">
    <property type="entry name" value="PTS_EIIA_1"/>
    <property type="match status" value="1"/>
</dbReference>
<comment type="catalytic activity">
    <reaction evidence="13">
        <text>N(pros)-phospho-L-histidyl-[protein](out) + sucrose = sucrose 6(G)-phosphate(in) + L-histidyl-[protein]</text>
        <dbReference type="Rhea" id="RHEA:49236"/>
        <dbReference type="Rhea" id="RHEA-COMP:9745"/>
        <dbReference type="Rhea" id="RHEA-COMP:9746"/>
        <dbReference type="ChEBI" id="CHEBI:17992"/>
        <dbReference type="ChEBI" id="CHEBI:29979"/>
        <dbReference type="ChEBI" id="CHEBI:64837"/>
        <dbReference type="ChEBI" id="CHEBI:91002"/>
        <dbReference type="EC" id="2.7.1.211"/>
    </reaction>
</comment>
<dbReference type="KEGG" id="vte:BHY08_01045"/>
<keyword evidence="2" id="KW-0813">Transport</keyword>
<keyword evidence="6" id="KW-0598">Phosphotransferase system</keyword>
<keyword evidence="10 17" id="KW-0472">Membrane</keyword>
<dbReference type="Gene3D" id="3.30.1360.60">
    <property type="entry name" value="Glucose permease domain IIB"/>
    <property type="match status" value="1"/>
</dbReference>
<dbReference type="PROSITE" id="PS51093">
    <property type="entry name" value="PTS_EIIA_TYPE_1"/>
    <property type="match status" value="1"/>
</dbReference>
<dbReference type="SUPFAM" id="SSF51261">
    <property type="entry name" value="Duplicated hybrid motif"/>
    <property type="match status" value="1"/>
</dbReference>
<evidence type="ECO:0000313" key="21">
    <source>
        <dbReference type="EMBL" id="APB30534.1"/>
    </source>
</evidence>
<evidence type="ECO:0000259" key="18">
    <source>
        <dbReference type="PROSITE" id="PS51093"/>
    </source>
</evidence>
<dbReference type="GO" id="GO:0015771">
    <property type="term" value="P:trehalose transport"/>
    <property type="evidence" value="ECO:0007669"/>
    <property type="project" value="TreeGrafter"/>
</dbReference>
<evidence type="ECO:0000259" key="19">
    <source>
        <dbReference type="PROSITE" id="PS51098"/>
    </source>
</evidence>
<dbReference type="GO" id="GO:0090589">
    <property type="term" value="F:protein-phosphocysteine-trehalose phosphotransferase system transporter activity"/>
    <property type="evidence" value="ECO:0007669"/>
    <property type="project" value="TreeGrafter"/>
</dbReference>
<comment type="function">
    <text evidence="12">The phosphoenolpyruvate-dependent sugar phosphotransferase system (sugar PTS), a major carbohydrate active transport system, catalyzes the phosphorylation of incoming sugar substrates concomitantly with their translocation across the cell membrane. This system is involved in sucrose transport.</text>
</comment>
<dbReference type="RefSeq" id="WP_071456101.1">
    <property type="nucleotide sequence ID" value="NZ_CP017267.1"/>
</dbReference>
<dbReference type="PANTHER" id="PTHR30175:SF1">
    <property type="entry name" value="PTS SYSTEM ARBUTIN-, CELLOBIOSE-, AND SALICIN-SPECIFIC EIIBC COMPONENT-RELATED"/>
    <property type="match status" value="1"/>
</dbReference>
<evidence type="ECO:0000256" key="16">
    <source>
        <dbReference type="PROSITE-ProRule" id="PRU00421"/>
    </source>
</evidence>
<dbReference type="OrthoDB" id="9769191at2"/>
<evidence type="ECO:0000256" key="10">
    <source>
        <dbReference type="ARBA" id="ARBA00023136"/>
    </source>
</evidence>
<feature type="transmembrane region" description="Helical" evidence="17">
    <location>
        <begin position="211"/>
        <end position="229"/>
    </location>
</feature>
<feature type="domain" description="PTS EIIB type-1" evidence="19">
    <location>
        <begin position="4"/>
        <end position="86"/>
    </location>
</feature>
<dbReference type="PROSITE" id="PS01035">
    <property type="entry name" value="PTS_EIIB_TYPE_1_CYS"/>
    <property type="match status" value="1"/>
</dbReference>
<keyword evidence="5" id="KW-0808">Transferase</keyword>
<dbReference type="GO" id="GO:0016301">
    <property type="term" value="F:kinase activity"/>
    <property type="evidence" value="ECO:0007669"/>
    <property type="project" value="UniProtKB-KW"/>
</dbReference>
<dbReference type="EMBL" id="CP017267">
    <property type="protein sequence ID" value="APB30534.1"/>
    <property type="molecule type" value="Genomic_DNA"/>
</dbReference>
<keyword evidence="8" id="KW-0418">Kinase</keyword>
<dbReference type="SUPFAM" id="SSF55604">
    <property type="entry name" value="Glucose permease domain IIB"/>
    <property type="match status" value="1"/>
</dbReference>
<evidence type="ECO:0000256" key="9">
    <source>
        <dbReference type="ARBA" id="ARBA00022989"/>
    </source>
</evidence>
<dbReference type="NCBIfam" id="TIGR01995">
    <property type="entry name" value="PTS-II-ABC-beta"/>
    <property type="match status" value="1"/>
</dbReference>
<sequence length="628" mass="67071">MDNRQLAESIVREMGGKENITQNWHCITRLRFNVADSKKINIEAIKQLDGVMGAQFQSGQFQVIIGSEVANVFNEVDQITHGSIVDDDSTKSSSGNILDKLFDVISGIFTPILAAITGSGLLKGIMAILVWANMLNAESQTYMILDAISNATFHFLPFLVAFSAANKFKTNPSLAGALAGILMYPQIMALADAGEVSSVTFLGFLNIPMNNYASSVLPIILGVWLMSYVEKYSKKIVPKSLTIIFVPLLTLLITAPLVLAFIAPLGTFIGTYLEMFFTKLFGVAGPVAGALMGGLMPLIVVTGMHYAFFPGTFASLGKLGYDIMLLPLNLVANLAQAGATLGVLIKTKDKKMKQIAFSAFIPALFGITEPAIYGVTMKLKKPFYASMAGGAVGGAIYGLFVVKTFSFAVPGLLALPTYIENGTNNFLWAVVGVLSSFFVGLIVTMLVPFDLGDKKDVTADALTTPVAQPTVTKDKSHKVLSPLTGEVKELTTCPDDTFASGVVGKGIGVTPSGDFVYAPFDGTVTMTTPSKHAIGLVSNDGVELLIHVGLDTVELEGKGFEYFVKEGDVVTHGDKLLSFDRRVIEEAEYSLFTPIIVTNTPNFLDIVPALGEGDTVTAGQEDVLIVVS</sequence>
<evidence type="ECO:0000256" key="11">
    <source>
        <dbReference type="ARBA" id="ARBA00044053"/>
    </source>
</evidence>
<feature type="domain" description="PTS EIIA type-1" evidence="18">
    <location>
        <begin position="495"/>
        <end position="599"/>
    </location>
</feature>
<dbReference type="InterPro" id="IPR036878">
    <property type="entry name" value="Glu_permease_IIB"/>
</dbReference>
<evidence type="ECO:0000256" key="2">
    <source>
        <dbReference type="ARBA" id="ARBA00022448"/>
    </source>
</evidence>
<dbReference type="STRING" id="519472.BHY08_01045"/>
<dbReference type="Pfam" id="PF02378">
    <property type="entry name" value="PTS_EIIC"/>
    <property type="match status" value="1"/>
</dbReference>
<evidence type="ECO:0000259" key="20">
    <source>
        <dbReference type="PROSITE" id="PS51103"/>
    </source>
</evidence>
<dbReference type="InterPro" id="IPR011055">
    <property type="entry name" value="Dup_hybrid_motif"/>
</dbReference>
<dbReference type="CDD" id="cd00212">
    <property type="entry name" value="PTS_IIB_glc"/>
    <property type="match status" value="1"/>
</dbReference>
<dbReference type="FunFam" id="3.30.1360.60:FF:000001">
    <property type="entry name" value="PTS system glucose-specific IIBC component PtsG"/>
    <property type="match status" value="1"/>
</dbReference>
<evidence type="ECO:0000256" key="6">
    <source>
        <dbReference type="ARBA" id="ARBA00022683"/>
    </source>
</evidence>
<feature type="transmembrane region" description="Helical" evidence="17">
    <location>
        <begin position="321"/>
        <end position="343"/>
    </location>
</feature>
<feature type="transmembrane region" description="Helical" evidence="17">
    <location>
        <begin position="241"/>
        <end position="263"/>
    </location>
</feature>
<evidence type="ECO:0000256" key="17">
    <source>
        <dbReference type="SAM" id="Phobius"/>
    </source>
</evidence>
<evidence type="ECO:0000256" key="3">
    <source>
        <dbReference type="ARBA" id="ARBA00022475"/>
    </source>
</evidence>
<dbReference type="InterPro" id="IPR001996">
    <property type="entry name" value="PTS_IIB_1"/>
</dbReference>
<dbReference type="InterPro" id="IPR011297">
    <property type="entry name" value="PTS_IIABC_b_glu"/>
</dbReference>
<protein>
    <recommendedName>
        <fullName evidence="14">PTS system sucrose-specific EIIBCA component</fullName>
        <ecNumber evidence="11">2.7.1.211</ecNumber>
    </recommendedName>
    <alternativeName>
        <fullName evidence="15">EIIBCA-Scr</fullName>
    </alternativeName>
</protein>
<feature type="transmembrane region" description="Helical" evidence="17">
    <location>
        <begin position="355"/>
        <end position="376"/>
    </location>
</feature>
<dbReference type="Proteomes" id="UP000191200">
    <property type="component" value="Chromosome"/>
</dbReference>
<feature type="transmembrane region" description="Helical" evidence="17">
    <location>
        <begin position="283"/>
        <end position="309"/>
    </location>
</feature>